<dbReference type="PANTHER" id="PTHR30055">
    <property type="entry name" value="HTH-TYPE TRANSCRIPTIONAL REGULATOR RUTR"/>
    <property type="match status" value="1"/>
</dbReference>
<feature type="DNA-binding region" description="H-T-H motif" evidence="4">
    <location>
        <begin position="58"/>
        <end position="77"/>
    </location>
</feature>
<organism evidence="6 7">
    <name type="scientific">Arthrobacter pigmenti</name>
    <dbReference type="NCBI Taxonomy" id="271432"/>
    <lineage>
        <taxon>Bacteria</taxon>
        <taxon>Bacillati</taxon>
        <taxon>Actinomycetota</taxon>
        <taxon>Actinomycetes</taxon>
        <taxon>Micrococcales</taxon>
        <taxon>Micrococcaceae</taxon>
        <taxon>Arthrobacter</taxon>
    </lineage>
</organism>
<evidence type="ECO:0000313" key="7">
    <source>
        <dbReference type="Proteomes" id="UP000547458"/>
    </source>
</evidence>
<dbReference type="Pfam" id="PF00440">
    <property type="entry name" value="TetR_N"/>
    <property type="match status" value="1"/>
</dbReference>
<dbReference type="Gene3D" id="1.10.357.10">
    <property type="entry name" value="Tetracycline Repressor, domain 2"/>
    <property type="match status" value="1"/>
</dbReference>
<keyword evidence="1" id="KW-0805">Transcription regulation</keyword>
<evidence type="ECO:0000256" key="3">
    <source>
        <dbReference type="ARBA" id="ARBA00023163"/>
    </source>
</evidence>
<dbReference type="Proteomes" id="UP000547458">
    <property type="component" value="Unassembled WGS sequence"/>
</dbReference>
<dbReference type="InterPro" id="IPR001647">
    <property type="entry name" value="HTH_TetR"/>
</dbReference>
<dbReference type="PROSITE" id="PS50977">
    <property type="entry name" value="HTH_TETR_2"/>
    <property type="match status" value="1"/>
</dbReference>
<comment type="caution">
    <text evidence="6">The sequence shown here is derived from an EMBL/GenBank/DDBJ whole genome shotgun (WGS) entry which is preliminary data.</text>
</comment>
<accession>A0A846RHX6</accession>
<reference evidence="6 7" key="1">
    <citation type="submission" date="2020-03" db="EMBL/GenBank/DDBJ databases">
        <title>Sequencing the genomes of 1000 actinobacteria strains.</title>
        <authorList>
            <person name="Klenk H.-P."/>
        </authorList>
    </citation>
    <scope>NUCLEOTIDE SEQUENCE [LARGE SCALE GENOMIC DNA]</scope>
    <source>
        <strain evidence="6 7">DSM 16403</strain>
    </source>
</reference>
<dbReference type="GO" id="GO:0000976">
    <property type="term" value="F:transcription cis-regulatory region binding"/>
    <property type="evidence" value="ECO:0007669"/>
    <property type="project" value="TreeGrafter"/>
</dbReference>
<dbReference type="InterPro" id="IPR009057">
    <property type="entry name" value="Homeodomain-like_sf"/>
</dbReference>
<dbReference type="EMBL" id="JAATJL010000001">
    <property type="protein sequence ID" value="NJC21300.1"/>
    <property type="molecule type" value="Genomic_DNA"/>
</dbReference>
<gene>
    <name evidence="6" type="ORF">BJ994_000376</name>
</gene>
<evidence type="ECO:0000259" key="5">
    <source>
        <dbReference type="PROSITE" id="PS50977"/>
    </source>
</evidence>
<feature type="domain" description="HTH tetR-type" evidence="5">
    <location>
        <begin position="35"/>
        <end position="95"/>
    </location>
</feature>
<keyword evidence="2 4" id="KW-0238">DNA-binding</keyword>
<keyword evidence="3" id="KW-0804">Transcription</keyword>
<keyword evidence="7" id="KW-1185">Reference proteome</keyword>
<dbReference type="Pfam" id="PF02909">
    <property type="entry name" value="TetR_C_1"/>
    <property type="match status" value="1"/>
</dbReference>
<evidence type="ECO:0000313" key="6">
    <source>
        <dbReference type="EMBL" id="NJC21300.1"/>
    </source>
</evidence>
<dbReference type="SUPFAM" id="SSF46689">
    <property type="entry name" value="Homeodomain-like"/>
    <property type="match status" value="1"/>
</dbReference>
<name>A0A846RHX6_9MICC</name>
<evidence type="ECO:0000256" key="2">
    <source>
        <dbReference type="ARBA" id="ARBA00023125"/>
    </source>
</evidence>
<dbReference type="RefSeq" id="WP_167990890.1">
    <property type="nucleotide sequence ID" value="NZ_JAATJL010000001.1"/>
</dbReference>
<dbReference type="PANTHER" id="PTHR30055:SF151">
    <property type="entry name" value="TRANSCRIPTIONAL REGULATORY PROTEIN"/>
    <property type="match status" value="1"/>
</dbReference>
<protein>
    <submittedName>
        <fullName evidence="6">AcrR family transcriptional regulator</fullName>
    </submittedName>
</protein>
<dbReference type="InterPro" id="IPR036271">
    <property type="entry name" value="Tet_transcr_reg_TetR-rel_C_sf"/>
</dbReference>
<dbReference type="GO" id="GO:0003700">
    <property type="term" value="F:DNA-binding transcription factor activity"/>
    <property type="evidence" value="ECO:0007669"/>
    <property type="project" value="TreeGrafter"/>
</dbReference>
<dbReference type="Gene3D" id="1.10.10.60">
    <property type="entry name" value="Homeodomain-like"/>
    <property type="match status" value="1"/>
</dbReference>
<evidence type="ECO:0000256" key="1">
    <source>
        <dbReference type="ARBA" id="ARBA00023015"/>
    </source>
</evidence>
<dbReference type="InterPro" id="IPR004111">
    <property type="entry name" value="Repressor_TetR_C"/>
</dbReference>
<sequence>MAIESTGTGDVDRTLKLLWRQQLGEPQGSRGPKQKVSVDDVVIAAVALADEEGVEAVTMRRIAERLGLGVMSVYTYVPSKSELIDLMVDWVVGEQGTPEHVGSPRERLTRMARLQWDEYLRHPWLLEVDTSRPPIGPNSADRYEWQLGTVEGIGLDDIEMDQIVALVVGFVSGPARGRLNAQRIEQSTGLSDLQWWETNAPLLEQIMDGSRYPVSGRVGQAAGEAYNATANPELTFEFGLERILDGIDLLIQSKAY</sequence>
<dbReference type="GO" id="GO:0045892">
    <property type="term" value="P:negative regulation of DNA-templated transcription"/>
    <property type="evidence" value="ECO:0007669"/>
    <property type="project" value="InterPro"/>
</dbReference>
<dbReference type="AlphaFoldDB" id="A0A846RHX6"/>
<evidence type="ECO:0000256" key="4">
    <source>
        <dbReference type="PROSITE-ProRule" id="PRU00335"/>
    </source>
</evidence>
<dbReference type="InterPro" id="IPR050109">
    <property type="entry name" value="HTH-type_TetR-like_transc_reg"/>
</dbReference>
<proteinExistence type="predicted"/>
<dbReference type="SUPFAM" id="SSF48498">
    <property type="entry name" value="Tetracyclin repressor-like, C-terminal domain"/>
    <property type="match status" value="1"/>
</dbReference>